<protein>
    <recommendedName>
        <fullName evidence="1">DUF7047 domain-containing protein</fullName>
    </recommendedName>
</protein>
<name>A0A085M1Q6_9BILA</name>
<evidence type="ECO:0000313" key="2">
    <source>
        <dbReference type="EMBL" id="KFD51152.1"/>
    </source>
</evidence>
<dbReference type="EMBL" id="KL363242">
    <property type="protein sequence ID" value="KFD51152.1"/>
    <property type="molecule type" value="Genomic_DNA"/>
</dbReference>
<accession>A0A085M1Q6</accession>
<dbReference type="Pfam" id="PF23088">
    <property type="entry name" value="DUF7047"/>
    <property type="match status" value="1"/>
</dbReference>
<keyword evidence="3" id="KW-1185">Reference proteome</keyword>
<dbReference type="Proteomes" id="UP000030764">
    <property type="component" value="Unassembled WGS sequence"/>
</dbReference>
<feature type="domain" description="DUF7047" evidence="1">
    <location>
        <begin position="89"/>
        <end position="147"/>
    </location>
</feature>
<evidence type="ECO:0000313" key="3">
    <source>
        <dbReference type="Proteomes" id="UP000030764"/>
    </source>
</evidence>
<sequence>MKGVLNCVLARDEDIRRGTSAYLDDILVNEDVVKASRVEEHLARYGLLCKPSERVSDGTRVLGLRVWGERDRLVWRRDTKVGDVPQRLSRRSVFSYCGRLTGHFPVCGWLRVAAAFLKRAVTAATSSWDEAVESSWLKTFPGEIAARMSKEDPVRGTWNVSGERARLWVDASALAIGAALEVDGSIVEDAAWLRPNDACHINMAEVDAAIKGLNLALSWNMKTVEFWVHRGGRCLAAPRRRMPHQYGKGRRRHQKPECCPVMEYEDRRTNDGFFDGLPMDIKWPL</sequence>
<evidence type="ECO:0000259" key="1">
    <source>
        <dbReference type="Pfam" id="PF23088"/>
    </source>
</evidence>
<proteinExistence type="predicted"/>
<dbReference type="InterPro" id="IPR055475">
    <property type="entry name" value="DUF7047"/>
</dbReference>
<reference evidence="2 3" key="1">
    <citation type="journal article" date="2014" name="Nat. Genet.">
        <title>Genome and transcriptome of the porcine whipworm Trichuris suis.</title>
        <authorList>
            <person name="Jex A.R."/>
            <person name="Nejsum P."/>
            <person name="Schwarz E.M."/>
            <person name="Hu L."/>
            <person name="Young N.D."/>
            <person name="Hall R.S."/>
            <person name="Korhonen P.K."/>
            <person name="Liao S."/>
            <person name="Thamsborg S."/>
            <person name="Xia J."/>
            <person name="Xu P."/>
            <person name="Wang S."/>
            <person name="Scheerlinck J.P."/>
            <person name="Hofmann A."/>
            <person name="Sternberg P.W."/>
            <person name="Wang J."/>
            <person name="Gasser R.B."/>
        </authorList>
    </citation>
    <scope>NUCLEOTIDE SEQUENCE [LARGE SCALE GENOMIC DNA]</scope>
    <source>
        <strain evidence="2">DCEP-RM93M</strain>
    </source>
</reference>
<dbReference type="AlphaFoldDB" id="A0A085M1Q6"/>
<organism evidence="2 3">
    <name type="scientific">Trichuris suis</name>
    <name type="common">pig whipworm</name>
    <dbReference type="NCBI Taxonomy" id="68888"/>
    <lineage>
        <taxon>Eukaryota</taxon>
        <taxon>Metazoa</taxon>
        <taxon>Ecdysozoa</taxon>
        <taxon>Nematoda</taxon>
        <taxon>Enoplea</taxon>
        <taxon>Dorylaimia</taxon>
        <taxon>Trichinellida</taxon>
        <taxon>Trichuridae</taxon>
        <taxon>Trichuris</taxon>
    </lineage>
</organism>
<gene>
    <name evidence="2" type="ORF">M513_07916</name>
</gene>